<reference evidence="1" key="1">
    <citation type="journal article" date="2020" name="Nature">
        <title>Giant virus diversity and host interactions through global metagenomics.</title>
        <authorList>
            <person name="Schulz F."/>
            <person name="Roux S."/>
            <person name="Paez-Espino D."/>
            <person name="Jungbluth S."/>
            <person name="Walsh D.A."/>
            <person name="Denef V.J."/>
            <person name="McMahon K.D."/>
            <person name="Konstantinidis K.T."/>
            <person name="Eloe-Fadrosh E.A."/>
            <person name="Kyrpides N.C."/>
            <person name="Woyke T."/>
        </authorList>
    </citation>
    <scope>NUCLEOTIDE SEQUENCE</scope>
    <source>
        <strain evidence="1">GVMAG-M-3300025890-48</strain>
    </source>
</reference>
<protein>
    <submittedName>
        <fullName evidence="1">Uncharacterized protein</fullName>
    </submittedName>
</protein>
<name>A0A6C0JH24_9ZZZZ</name>
<organism evidence="1">
    <name type="scientific">viral metagenome</name>
    <dbReference type="NCBI Taxonomy" id="1070528"/>
    <lineage>
        <taxon>unclassified sequences</taxon>
        <taxon>metagenomes</taxon>
        <taxon>organismal metagenomes</taxon>
    </lineage>
</organism>
<dbReference type="EMBL" id="MN740368">
    <property type="protein sequence ID" value="QHU02974.1"/>
    <property type="molecule type" value="Genomic_DNA"/>
</dbReference>
<evidence type="ECO:0000313" key="1">
    <source>
        <dbReference type="EMBL" id="QHU02974.1"/>
    </source>
</evidence>
<sequence length="476" mass="54299">MNPLVDAMMVTPNNFKLINIFKKQMNISIDKLSGGIIAITINNQHKLLFNPNSNFYKQFGGSKKTRKKSPKIKVLKGGSFKKTILLVIMWTIFSSLFTIQLNHNALNRLSDRIEFNESPNVLGDMEHFFDNNEVINLTNNTGLPFNEEHFQQLVHFNDNVSMYSNNTNEIRRFLNDKKNRVAYAEINLARQQTPMHYLMKYTESFIGIQRPYVGIQAGLSGVTGLQIISSWKRADNGFKINLFNITSDENNERLDRRFRNFPEDNNFYHVFKGALQQQLEAMYSTGMIEDSQNSGLAYFNMADLPMNAPGYNPFSHHESPHQDPFPNVEEVDALKETEMLRRSVQGYKCSLCAPEKKDRWDQAIFSMTYPKDIVGANPHFVDSEGKERNLVNIEGKNIEMHASQGKGYTQLLNQKHGAQHTGVTESLLKNPTNRRIALFTVLPSAFGDETAIENILAVENAFKPKEGVVFTPILVN</sequence>
<proteinExistence type="predicted"/>
<dbReference type="AlphaFoldDB" id="A0A6C0JH24"/>
<accession>A0A6C0JH24</accession>